<keyword evidence="9" id="KW-0030">Aminoacyl-tRNA synthetase</keyword>
<dbReference type="PROSITE" id="PS50860">
    <property type="entry name" value="AA_TRNA_LIGASE_II_ALA"/>
    <property type="match status" value="1"/>
</dbReference>
<keyword evidence="12" id="KW-1185">Reference proteome</keyword>
<evidence type="ECO:0000313" key="11">
    <source>
        <dbReference type="EMBL" id="GIJ58017.1"/>
    </source>
</evidence>
<evidence type="ECO:0000256" key="4">
    <source>
        <dbReference type="ARBA" id="ARBA00022598"/>
    </source>
</evidence>
<dbReference type="PRINTS" id="PR00980">
    <property type="entry name" value="TRNASYNTHALA"/>
</dbReference>
<evidence type="ECO:0000256" key="1">
    <source>
        <dbReference type="ARBA" id="ARBA00008226"/>
    </source>
</evidence>
<evidence type="ECO:0000259" key="10">
    <source>
        <dbReference type="PROSITE" id="PS50860"/>
    </source>
</evidence>
<keyword evidence="3" id="KW-0820">tRNA-binding</keyword>
<keyword evidence="7" id="KW-0694">RNA-binding</keyword>
<evidence type="ECO:0000256" key="7">
    <source>
        <dbReference type="ARBA" id="ARBA00022884"/>
    </source>
</evidence>
<dbReference type="EC" id="6.1.1.7" evidence="2"/>
<dbReference type="GO" id="GO:0005524">
    <property type="term" value="F:ATP binding"/>
    <property type="evidence" value="ECO:0007669"/>
    <property type="project" value="UniProtKB-KW"/>
</dbReference>
<dbReference type="GO" id="GO:0004813">
    <property type="term" value="F:alanine-tRNA ligase activity"/>
    <property type="evidence" value="ECO:0007669"/>
    <property type="project" value="UniProtKB-EC"/>
</dbReference>
<dbReference type="PANTHER" id="PTHR11777">
    <property type="entry name" value="ALANYL-TRNA SYNTHETASE"/>
    <property type="match status" value="1"/>
</dbReference>
<evidence type="ECO:0000256" key="8">
    <source>
        <dbReference type="ARBA" id="ARBA00022917"/>
    </source>
</evidence>
<evidence type="ECO:0000313" key="12">
    <source>
        <dbReference type="Proteomes" id="UP000612585"/>
    </source>
</evidence>
<name>A0A8J4E3I2_9ACTN</name>
<accession>A0A8J4E3I2</accession>
<evidence type="ECO:0000256" key="2">
    <source>
        <dbReference type="ARBA" id="ARBA00013168"/>
    </source>
</evidence>
<evidence type="ECO:0000256" key="9">
    <source>
        <dbReference type="ARBA" id="ARBA00023146"/>
    </source>
</evidence>
<dbReference type="SUPFAM" id="SSF101353">
    <property type="entry name" value="Putative anticodon-binding domain of alanyl-tRNA synthetase (AlaRS)"/>
    <property type="match status" value="1"/>
</dbReference>
<keyword evidence="6" id="KW-0067">ATP-binding</keyword>
<dbReference type="InterPro" id="IPR045864">
    <property type="entry name" value="aa-tRNA-synth_II/BPL/LPL"/>
</dbReference>
<sequence length="442" mass="49717">MHPGRGRTSYLLVGRLTLPSQTGDRFFGTAGIFLPCAAVSPSRGKALSAMDTQQTIDTFIEFFRSRGHERITGSSLIPPPDDPVLFTTSGMHPLTPYLDGGRPHPLGRRLVNNQRCLRTTDLDEVGDPTHLTVFEMLGSWSLGDYDHPQSLRWGYELLRDGFGLDTGRLHVTVFGGDDQVPPDTGSIEVWSELGVPIELTIEDNWWSNGPVGPCGPDSEIFVWTGTGPPVGTPTTDPRWVEVWNHVSMRYRRFPDGHLRPLPMSNVDTGMGLERMVTVLQGRRSVFQTDLFRPWSLLVPRLWPGLDLPGERLVLDHLRSSVVVIGDGVRPSNTGRGYVLRRLIRRLLTTLWRLDSGISLGDLPDDPIRHTLNHVRQDPRSPVREILTSEEQRFRVLLNRGRDVVTRHLSRSHGSLDDDDYRYLHETHGLPRDLVVSLLNDPV</sequence>
<comment type="similarity">
    <text evidence="1">Belongs to the class-II aminoacyl-tRNA synthetase family.</text>
</comment>
<dbReference type="GO" id="GO:0002161">
    <property type="term" value="F:aminoacyl-tRNA deacylase activity"/>
    <property type="evidence" value="ECO:0007669"/>
    <property type="project" value="TreeGrafter"/>
</dbReference>
<organism evidence="11 12">
    <name type="scientific">Virgisporangium aurantiacum</name>
    <dbReference type="NCBI Taxonomy" id="175570"/>
    <lineage>
        <taxon>Bacteria</taxon>
        <taxon>Bacillati</taxon>
        <taxon>Actinomycetota</taxon>
        <taxon>Actinomycetes</taxon>
        <taxon>Micromonosporales</taxon>
        <taxon>Micromonosporaceae</taxon>
        <taxon>Virgisporangium</taxon>
    </lineage>
</organism>
<dbReference type="PANTHER" id="PTHR11777:SF9">
    <property type="entry name" value="ALANINE--TRNA LIGASE, CYTOPLASMIC"/>
    <property type="match status" value="1"/>
</dbReference>
<dbReference type="Pfam" id="PF01411">
    <property type="entry name" value="tRNA-synt_2c"/>
    <property type="match status" value="1"/>
</dbReference>
<keyword evidence="5" id="KW-0547">Nucleotide-binding</keyword>
<dbReference type="Gene3D" id="3.30.930.10">
    <property type="entry name" value="Bira Bifunctional Protein, Domain 2"/>
    <property type="match status" value="1"/>
</dbReference>
<evidence type="ECO:0000256" key="3">
    <source>
        <dbReference type="ARBA" id="ARBA00022555"/>
    </source>
</evidence>
<dbReference type="FunFam" id="3.30.930.10:FF:000180">
    <property type="entry name" value="Alanyl tRNA synthetase"/>
    <property type="match status" value="1"/>
</dbReference>
<dbReference type="InterPro" id="IPR018165">
    <property type="entry name" value="Ala-tRNA-synth_IIc_core"/>
</dbReference>
<dbReference type="GO" id="GO:0006419">
    <property type="term" value="P:alanyl-tRNA aminoacylation"/>
    <property type="evidence" value="ECO:0007669"/>
    <property type="project" value="InterPro"/>
</dbReference>
<feature type="domain" description="Alanyl-transfer RNA synthetases family profile" evidence="10">
    <location>
        <begin position="50"/>
        <end position="442"/>
    </location>
</feature>
<keyword evidence="8" id="KW-0648">Protein biosynthesis</keyword>
<dbReference type="InterPro" id="IPR002318">
    <property type="entry name" value="Ala-tRNA-lgiase_IIc"/>
</dbReference>
<gene>
    <name evidence="11" type="ORF">Vau01_055330</name>
</gene>
<proteinExistence type="inferred from homology"/>
<dbReference type="InterPro" id="IPR018164">
    <property type="entry name" value="Ala-tRNA-synth_IIc_N"/>
</dbReference>
<dbReference type="EMBL" id="BOPG01000033">
    <property type="protein sequence ID" value="GIJ58017.1"/>
    <property type="molecule type" value="Genomic_DNA"/>
</dbReference>
<reference evidence="11" key="1">
    <citation type="submission" date="2021-01" db="EMBL/GenBank/DDBJ databases">
        <title>Whole genome shotgun sequence of Virgisporangium aurantiacum NBRC 16421.</title>
        <authorList>
            <person name="Komaki H."/>
            <person name="Tamura T."/>
        </authorList>
    </citation>
    <scope>NUCLEOTIDE SEQUENCE</scope>
    <source>
        <strain evidence="11">NBRC 16421</strain>
    </source>
</reference>
<protein>
    <recommendedName>
        <fullName evidence="2">alanine--tRNA ligase</fullName>
        <ecNumber evidence="2">6.1.1.7</ecNumber>
    </recommendedName>
</protein>
<evidence type="ECO:0000256" key="6">
    <source>
        <dbReference type="ARBA" id="ARBA00022840"/>
    </source>
</evidence>
<dbReference type="SUPFAM" id="SSF55681">
    <property type="entry name" value="Class II aaRS and biotin synthetases"/>
    <property type="match status" value="1"/>
</dbReference>
<dbReference type="InterPro" id="IPR050058">
    <property type="entry name" value="Ala-tRNA_ligase"/>
</dbReference>
<dbReference type="Proteomes" id="UP000612585">
    <property type="component" value="Unassembled WGS sequence"/>
</dbReference>
<dbReference type="GO" id="GO:0005829">
    <property type="term" value="C:cytosol"/>
    <property type="evidence" value="ECO:0007669"/>
    <property type="project" value="TreeGrafter"/>
</dbReference>
<evidence type="ECO:0000256" key="5">
    <source>
        <dbReference type="ARBA" id="ARBA00022741"/>
    </source>
</evidence>
<dbReference type="CDD" id="cd00673">
    <property type="entry name" value="AlaRS_core"/>
    <property type="match status" value="1"/>
</dbReference>
<dbReference type="InterPro" id="IPR018162">
    <property type="entry name" value="Ala-tRNA-ligase_IIc_anticod-bd"/>
</dbReference>
<dbReference type="AlphaFoldDB" id="A0A8J4E3I2"/>
<comment type="caution">
    <text evidence="11">The sequence shown here is derived from an EMBL/GenBank/DDBJ whole genome shotgun (WGS) entry which is preliminary data.</text>
</comment>
<keyword evidence="4" id="KW-0436">Ligase</keyword>
<dbReference type="GO" id="GO:0000049">
    <property type="term" value="F:tRNA binding"/>
    <property type="evidence" value="ECO:0007669"/>
    <property type="project" value="UniProtKB-KW"/>
</dbReference>